<name>A0ABP1FUW9_9CHLO</name>
<organism evidence="9 10">
    <name type="scientific">Coccomyxa viridis</name>
    <dbReference type="NCBI Taxonomy" id="1274662"/>
    <lineage>
        <taxon>Eukaryota</taxon>
        <taxon>Viridiplantae</taxon>
        <taxon>Chlorophyta</taxon>
        <taxon>core chlorophytes</taxon>
        <taxon>Trebouxiophyceae</taxon>
        <taxon>Trebouxiophyceae incertae sedis</taxon>
        <taxon>Coccomyxaceae</taxon>
        <taxon>Coccomyxa</taxon>
    </lineage>
</organism>
<feature type="transmembrane region" description="Helical" evidence="8">
    <location>
        <begin position="292"/>
        <end position="310"/>
    </location>
</feature>
<feature type="transmembrane region" description="Helical" evidence="8">
    <location>
        <begin position="7"/>
        <end position="26"/>
    </location>
</feature>
<feature type="transmembrane region" description="Helical" evidence="8">
    <location>
        <begin position="203"/>
        <end position="224"/>
    </location>
</feature>
<dbReference type="EMBL" id="CAXHTA020000009">
    <property type="protein sequence ID" value="CAL5223690.1"/>
    <property type="molecule type" value="Genomic_DNA"/>
</dbReference>
<evidence type="ECO:0000256" key="4">
    <source>
        <dbReference type="ARBA" id="ARBA00022692"/>
    </source>
</evidence>
<gene>
    <name evidence="9" type="primary">g6242</name>
    <name evidence="9" type="ORF">VP750_LOCUS5349</name>
</gene>
<comment type="similarity">
    <text evidence="2">Belongs to the nucleotide-sugar transporter family. UDP-galactose:UMP antiporter (TC 2.A.7.11) subfamily.</text>
</comment>
<evidence type="ECO:0000256" key="8">
    <source>
        <dbReference type="SAM" id="Phobius"/>
    </source>
</evidence>
<accession>A0ABP1FUW9</accession>
<proteinExistence type="inferred from homology"/>
<dbReference type="PANTHER" id="PTHR10778:SF13">
    <property type="entry name" value="ADENOSINE 3'-PHOSPHO 5'-PHOSPHOSULFATE TRANSPORTER 1"/>
    <property type="match status" value="1"/>
</dbReference>
<dbReference type="InterPro" id="IPR013657">
    <property type="entry name" value="SCL35B1-4/HUT1"/>
</dbReference>
<feature type="transmembrane region" description="Helical" evidence="8">
    <location>
        <begin position="236"/>
        <end position="254"/>
    </location>
</feature>
<reference evidence="9 10" key="1">
    <citation type="submission" date="2024-06" db="EMBL/GenBank/DDBJ databases">
        <authorList>
            <person name="Kraege A."/>
            <person name="Thomma B."/>
        </authorList>
    </citation>
    <scope>NUCLEOTIDE SEQUENCE [LARGE SCALE GENOMIC DNA]</scope>
</reference>
<evidence type="ECO:0000256" key="5">
    <source>
        <dbReference type="ARBA" id="ARBA00022989"/>
    </source>
</evidence>
<feature type="region of interest" description="Disordered" evidence="7">
    <location>
        <begin position="313"/>
        <end position="358"/>
    </location>
</feature>
<keyword evidence="6 8" id="KW-0472">Membrane</keyword>
<keyword evidence="5 8" id="KW-1133">Transmembrane helix</keyword>
<evidence type="ECO:0000256" key="3">
    <source>
        <dbReference type="ARBA" id="ARBA00022448"/>
    </source>
</evidence>
<evidence type="ECO:0000313" key="10">
    <source>
        <dbReference type="Proteomes" id="UP001497392"/>
    </source>
</evidence>
<evidence type="ECO:0000256" key="7">
    <source>
        <dbReference type="SAM" id="MobiDB-lite"/>
    </source>
</evidence>
<dbReference type="Pfam" id="PF08449">
    <property type="entry name" value="UAA"/>
    <property type="match status" value="1"/>
</dbReference>
<evidence type="ECO:0000256" key="1">
    <source>
        <dbReference type="ARBA" id="ARBA00004141"/>
    </source>
</evidence>
<evidence type="ECO:0000256" key="2">
    <source>
        <dbReference type="ARBA" id="ARBA00008349"/>
    </source>
</evidence>
<sequence>MTWEHKLQFCWCAGGIIASLMVYSILQERIMTVPFGHQNEHFKSSLFLVLMNRLMTCFVAIACLLWTKESLAPVAPAYAYAAVSLSNVVATTCQYEALKYVTFPLQTLGKTAKMIPVMLWGSLISGKRYKKMDYALAFAITAGVSLFFLTGQVSSVQARTDSRTALAWGAFLMLGYLGFDGFTSTFQDSLFKGYSMSTYNQMLYVNAFSALVSLFGVVSSGQLGHAVSFLLRYPEALVSISVLSLSATAGQLFILHTIKTFGALIFAAVMTTRQFLSILVSSVLFNNRLSEGQWLGTAVVFVALYFKTFSKGKQAQQAPKSSPAKDPLRSPGKTPTRSPKLASTGKPQWDMEAAGKRS</sequence>
<feature type="transmembrane region" description="Helical" evidence="8">
    <location>
        <begin position="261"/>
        <end position="280"/>
    </location>
</feature>
<dbReference type="PANTHER" id="PTHR10778">
    <property type="entry name" value="SOLUTE CARRIER FAMILY 35 MEMBER B"/>
    <property type="match status" value="1"/>
</dbReference>
<protein>
    <submittedName>
        <fullName evidence="9">G6242 protein</fullName>
    </submittedName>
</protein>
<comment type="subcellular location">
    <subcellularLocation>
        <location evidence="1">Membrane</location>
        <topology evidence="1">Multi-pass membrane protein</topology>
    </subcellularLocation>
</comment>
<comment type="caution">
    <text evidence="9">The sequence shown here is derived from an EMBL/GenBank/DDBJ whole genome shotgun (WGS) entry which is preliminary data.</text>
</comment>
<keyword evidence="3" id="KW-0813">Transport</keyword>
<evidence type="ECO:0000313" key="9">
    <source>
        <dbReference type="EMBL" id="CAL5223690.1"/>
    </source>
</evidence>
<feature type="transmembrane region" description="Helical" evidence="8">
    <location>
        <begin position="46"/>
        <end position="66"/>
    </location>
</feature>
<evidence type="ECO:0000256" key="6">
    <source>
        <dbReference type="ARBA" id="ARBA00023136"/>
    </source>
</evidence>
<keyword evidence="4 8" id="KW-0812">Transmembrane</keyword>
<feature type="transmembrane region" description="Helical" evidence="8">
    <location>
        <begin position="134"/>
        <end position="153"/>
    </location>
</feature>
<feature type="transmembrane region" description="Helical" evidence="8">
    <location>
        <begin position="165"/>
        <end position="182"/>
    </location>
</feature>
<dbReference type="Proteomes" id="UP001497392">
    <property type="component" value="Unassembled WGS sequence"/>
</dbReference>
<keyword evidence="10" id="KW-1185">Reference proteome</keyword>